<name>A0ABT9R6Q2_9ACTN</name>
<sequence>MTSGKICAISCHSGDCTRYTEFDLGRQGHEWQFRAHRKLLSHEDFTADIVGSALFKPQFRSPAEAVRPCRLARDHGRFHGRGGC</sequence>
<accession>A0ABT9R6Q2</accession>
<reference evidence="1 2" key="1">
    <citation type="submission" date="2023-07" db="EMBL/GenBank/DDBJ databases">
        <title>Sequencing the genomes of 1000 actinobacteria strains.</title>
        <authorList>
            <person name="Klenk H.-P."/>
        </authorList>
    </citation>
    <scope>NUCLEOTIDE SEQUENCE [LARGE SCALE GENOMIC DNA]</scope>
    <source>
        <strain evidence="1 2">DSM 44109</strain>
    </source>
</reference>
<protein>
    <submittedName>
        <fullName evidence="1">Uncharacterized protein</fullName>
    </submittedName>
</protein>
<proteinExistence type="predicted"/>
<evidence type="ECO:0000313" key="1">
    <source>
        <dbReference type="EMBL" id="MDP9864931.1"/>
    </source>
</evidence>
<dbReference type="EMBL" id="JAUSRB010000002">
    <property type="protein sequence ID" value="MDP9864931.1"/>
    <property type="molecule type" value="Genomic_DNA"/>
</dbReference>
<organism evidence="1 2">
    <name type="scientific">Streptosporangium brasiliense</name>
    <dbReference type="NCBI Taxonomy" id="47480"/>
    <lineage>
        <taxon>Bacteria</taxon>
        <taxon>Bacillati</taxon>
        <taxon>Actinomycetota</taxon>
        <taxon>Actinomycetes</taxon>
        <taxon>Streptosporangiales</taxon>
        <taxon>Streptosporangiaceae</taxon>
        <taxon>Streptosporangium</taxon>
    </lineage>
</organism>
<keyword evidence="2" id="KW-1185">Reference proteome</keyword>
<dbReference type="Proteomes" id="UP001230426">
    <property type="component" value="Unassembled WGS sequence"/>
</dbReference>
<gene>
    <name evidence="1" type="ORF">J2S55_004197</name>
</gene>
<comment type="caution">
    <text evidence="1">The sequence shown here is derived from an EMBL/GenBank/DDBJ whole genome shotgun (WGS) entry which is preliminary data.</text>
</comment>
<dbReference type="RefSeq" id="WP_306875920.1">
    <property type="nucleotide sequence ID" value="NZ_JAUSRB010000002.1"/>
</dbReference>
<evidence type="ECO:0000313" key="2">
    <source>
        <dbReference type="Proteomes" id="UP001230426"/>
    </source>
</evidence>